<dbReference type="Pfam" id="PF08447">
    <property type="entry name" value="PAS_3"/>
    <property type="match status" value="2"/>
</dbReference>
<dbReference type="RefSeq" id="WP_211551108.1">
    <property type="nucleotide sequence ID" value="NZ_JAGTUF010000022.1"/>
</dbReference>
<dbReference type="SMART" id="SM00086">
    <property type="entry name" value="PAC"/>
    <property type="match status" value="3"/>
</dbReference>
<dbReference type="NCBIfam" id="TIGR00254">
    <property type="entry name" value="GGDEF"/>
    <property type="match status" value="1"/>
</dbReference>
<dbReference type="InterPro" id="IPR013767">
    <property type="entry name" value="PAS_fold"/>
</dbReference>
<feature type="domain" description="GGDEF" evidence="4">
    <location>
        <begin position="427"/>
        <end position="560"/>
    </location>
</feature>
<feature type="domain" description="EAL" evidence="3">
    <location>
        <begin position="569"/>
        <end position="824"/>
    </location>
</feature>
<dbReference type="InterPro" id="IPR029787">
    <property type="entry name" value="Nucleotide_cyclase"/>
</dbReference>
<dbReference type="PROSITE" id="PS50883">
    <property type="entry name" value="EAL"/>
    <property type="match status" value="1"/>
</dbReference>
<comment type="caution">
    <text evidence="5">The sequence shown here is derived from an EMBL/GenBank/DDBJ whole genome shotgun (WGS) entry which is preliminary data.</text>
</comment>
<feature type="domain" description="PAC" evidence="2">
    <location>
        <begin position="344"/>
        <end position="395"/>
    </location>
</feature>
<dbReference type="Gene3D" id="3.30.70.270">
    <property type="match status" value="1"/>
</dbReference>
<dbReference type="PROSITE" id="PS50887">
    <property type="entry name" value="GGDEF"/>
    <property type="match status" value="1"/>
</dbReference>
<feature type="domain" description="PAS" evidence="1">
    <location>
        <begin position="146"/>
        <end position="202"/>
    </location>
</feature>
<dbReference type="PANTHER" id="PTHR44757:SF2">
    <property type="entry name" value="BIOFILM ARCHITECTURE MAINTENANCE PROTEIN MBAA"/>
    <property type="match status" value="1"/>
</dbReference>
<organism evidence="5 6">
    <name type="scientific">Magnetospirillum sulfuroxidans</name>
    <dbReference type="NCBI Taxonomy" id="611300"/>
    <lineage>
        <taxon>Bacteria</taxon>
        <taxon>Pseudomonadati</taxon>
        <taxon>Pseudomonadota</taxon>
        <taxon>Alphaproteobacteria</taxon>
        <taxon>Rhodospirillales</taxon>
        <taxon>Rhodospirillaceae</taxon>
        <taxon>Magnetospirillum</taxon>
    </lineage>
</organism>
<dbReference type="SMART" id="SM00267">
    <property type="entry name" value="GGDEF"/>
    <property type="match status" value="1"/>
</dbReference>
<dbReference type="PANTHER" id="PTHR44757">
    <property type="entry name" value="DIGUANYLATE CYCLASE DGCP"/>
    <property type="match status" value="1"/>
</dbReference>
<dbReference type="InterPro" id="IPR001610">
    <property type="entry name" value="PAC"/>
</dbReference>
<dbReference type="InterPro" id="IPR000700">
    <property type="entry name" value="PAS-assoc_C"/>
</dbReference>
<dbReference type="PROSITE" id="PS50112">
    <property type="entry name" value="PAS"/>
    <property type="match status" value="1"/>
</dbReference>
<protein>
    <submittedName>
        <fullName evidence="5">EAL domain-containing protein</fullName>
    </submittedName>
</protein>
<sequence>MTGKHSASDTLPIGAAAATPELLSARLTGLTASLPGFGFLRRLNADGTIVYDWFSDNIRNVLGFAPMEMGVNSNGCLHVIHWADRDRHLDSIRHSAAVMAVCTEEFRAITRDGQVRWLRGASTPRLDQGQVVWDGVLIDITDGRRAEFRLDMLMEHAADSILILDEAGIIDSANTAAELLFGWPAAELAGKSLGALLDHADPTPQLLANSSNGGPHEFQGMRKNGERFPLELSTSEVRMEGHRLFVGIGRDITQRKATENALLESEQRLRAIAGNMPGMVFQRILQPDGTLRFSYVSEGCRIFLGVEPEELIAEPELFLHCMTVDEQKLFLAALARSAETLEPLDEEMAVFGAGRRRRWLRGQSRPNRRANGDVVWDGVMLDVTERKTAEQRLSFLAYYDPLTRLPNRTAFLERFIAARETAARSHQLLAVLSLGIDRFGIINATMGHSVGDQVLTAAADIVQAGLGRNDVMSRASGDRFLVLLAGHTSRRELTEAVERIHALAQSAVFVAGDEFEVSTSVGVALFPRDGEDAETLIKNAEAALQRAKSQGPATLQFFTKEMSARASKTLSLQNKLRRGLEHGEFIPYYQPQVDLLTGIVVGMEALVRWNNPELGMVAPGEFIPVAEESGLIDGICESMLSQCARQNKQWQDAGYAPIPVAVNVSGRQFQYARRLITALETSLSDSGLDPRYLEIELTESSAMRDADSAIAVVQTLKDMGISCAIDDFGTGYSSLSVLKRFPISKLKIDRSFVMDVITDPNDAAIVDAIVAMAKALKMKVIAEGVEHTQHLDFLRALGCDQMQGYLFSRPLAATEMGHLLAEGKRLRFGPAGRAASRRP</sequence>
<feature type="domain" description="PAC" evidence="2">
    <location>
        <begin position="102"/>
        <end position="152"/>
    </location>
</feature>
<dbReference type="NCBIfam" id="TIGR00229">
    <property type="entry name" value="sensory_box"/>
    <property type="match status" value="2"/>
</dbReference>
<dbReference type="Gene3D" id="3.20.20.450">
    <property type="entry name" value="EAL domain"/>
    <property type="match status" value="1"/>
</dbReference>
<dbReference type="InterPro" id="IPR013655">
    <property type="entry name" value="PAS_fold_3"/>
</dbReference>
<proteinExistence type="predicted"/>
<evidence type="ECO:0000259" key="1">
    <source>
        <dbReference type="PROSITE" id="PS50112"/>
    </source>
</evidence>
<gene>
    <name evidence="5" type="ORF">KEC16_16910</name>
</gene>
<dbReference type="Pfam" id="PF00990">
    <property type="entry name" value="GGDEF"/>
    <property type="match status" value="1"/>
</dbReference>
<dbReference type="InterPro" id="IPR000014">
    <property type="entry name" value="PAS"/>
</dbReference>
<dbReference type="InterPro" id="IPR000160">
    <property type="entry name" value="GGDEF_dom"/>
</dbReference>
<dbReference type="Pfam" id="PF00563">
    <property type="entry name" value="EAL"/>
    <property type="match status" value="1"/>
</dbReference>
<feature type="domain" description="PAC" evidence="2">
    <location>
        <begin position="214"/>
        <end position="264"/>
    </location>
</feature>
<dbReference type="Pfam" id="PF00989">
    <property type="entry name" value="PAS"/>
    <property type="match status" value="1"/>
</dbReference>
<dbReference type="InterPro" id="IPR052155">
    <property type="entry name" value="Biofilm_reg_signaling"/>
</dbReference>
<dbReference type="InterPro" id="IPR043128">
    <property type="entry name" value="Rev_trsase/Diguanyl_cyclase"/>
</dbReference>
<dbReference type="SMART" id="SM00052">
    <property type="entry name" value="EAL"/>
    <property type="match status" value="1"/>
</dbReference>
<dbReference type="Proteomes" id="UP000680714">
    <property type="component" value="Unassembled WGS sequence"/>
</dbReference>
<dbReference type="SUPFAM" id="SSF55785">
    <property type="entry name" value="PYP-like sensor domain (PAS domain)"/>
    <property type="match status" value="3"/>
</dbReference>
<evidence type="ECO:0000259" key="4">
    <source>
        <dbReference type="PROSITE" id="PS50887"/>
    </source>
</evidence>
<dbReference type="PROSITE" id="PS50113">
    <property type="entry name" value="PAC"/>
    <property type="match status" value="3"/>
</dbReference>
<dbReference type="Gene3D" id="3.30.450.20">
    <property type="entry name" value="PAS domain"/>
    <property type="match status" value="3"/>
</dbReference>
<dbReference type="SUPFAM" id="SSF55073">
    <property type="entry name" value="Nucleotide cyclase"/>
    <property type="match status" value="1"/>
</dbReference>
<accession>A0ABS5IG54</accession>
<dbReference type="CDD" id="cd00130">
    <property type="entry name" value="PAS"/>
    <property type="match status" value="3"/>
</dbReference>
<dbReference type="EMBL" id="JAGTUF010000022">
    <property type="protein sequence ID" value="MBR9973408.1"/>
    <property type="molecule type" value="Genomic_DNA"/>
</dbReference>
<dbReference type="SMART" id="SM00091">
    <property type="entry name" value="PAS"/>
    <property type="match status" value="3"/>
</dbReference>
<evidence type="ECO:0000313" key="6">
    <source>
        <dbReference type="Proteomes" id="UP000680714"/>
    </source>
</evidence>
<dbReference type="InterPro" id="IPR001633">
    <property type="entry name" value="EAL_dom"/>
</dbReference>
<evidence type="ECO:0000259" key="3">
    <source>
        <dbReference type="PROSITE" id="PS50883"/>
    </source>
</evidence>
<evidence type="ECO:0000313" key="5">
    <source>
        <dbReference type="EMBL" id="MBR9973408.1"/>
    </source>
</evidence>
<evidence type="ECO:0000259" key="2">
    <source>
        <dbReference type="PROSITE" id="PS50113"/>
    </source>
</evidence>
<dbReference type="SUPFAM" id="SSF141868">
    <property type="entry name" value="EAL domain-like"/>
    <property type="match status" value="1"/>
</dbReference>
<dbReference type="InterPro" id="IPR035919">
    <property type="entry name" value="EAL_sf"/>
</dbReference>
<keyword evidence="6" id="KW-1185">Reference proteome</keyword>
<dbReference type="CDD" id="cd01948">
    <property type="entry name" value="EAL"/>
    <property type="match status" value="1"/>
</dbReference>
<dbReference type="InterPro" id="IPR035965">
    <property type="entry name" value="PAS-like_dom_sf"/>
</dbReference>
<name>A0ABS5IG54_9PROT</name>
<dbReference type="CDD" id="cd01949">
    <property type="entry name" value="GGDEF"/>
    <property type="match status" value="1"/>
</dbReference>
<reference evidence="5 6" key="1">
    <citation type="submission" date="2021-04" db="EMBL/GenBank/DDBJ databases">
        <title>Magnetospirillum sulfuroxidans sp. nov., a facultative chemolithoautotrophic sulfur-oxidizing alphaproteobacterium isolated from freshwater sediment and proposals for Paramagetospirillum gen. nov., and Magnetospirillaceae fam. nov.</title>
        <authorList>
            <person name="Koziaeva V."/>
            <person name="Geelhoed J.S."/>
            <person name="Sorokin D.Y."/>
            <person name="Grouzdev D.S."/>
        </authorList>
    </citation>
    <scope>NUCLEOTIDE SEQUENCE [LARGE SCALE GENOMIC DNA]</scope>
    <source>
        <strain evidence="5 6">J10</strain>
    </source>
</reference>